<keyword evidence="2" id="KW-1133">Transmembrane helix</keyword>
<keyword evidence="4" id="KW-1185">Reference proteome</keyword>
<dbReference type="Proteomes" id="UP001174936">
    <property type="component" value="Unassembled WGS sequence"/>
</dbReference>
<keyword evidence="2" id="KW-0812">Transmembrane</keyword>
<feature type="compositionally biased region" description="Low complexity" evidence="1">
    <location>
        <begin position="45"/>
        <end position="56"/>
    </location>
</feature>
<dbReference type="AlphaFoldDB" id="A0AA39Y0T3"/>
<organism evidence="3 4">
    <name type="scientific">Cercophora newfieldiana</name>
    <dbReference type="NCBI Taxonomy" id="92897"/>
    <lineage>
        <taxon>Eukaryota</taxon>
        <taxon>Fungi</taxon>
        <taxon>Dikarya</taxon>
        <taxon>Ascomycota</taxon>
        <taxon>Pezizomycotina</taxon>
        <taxon>Sordariomycetes</taxon>
        <taxon>Sordariomycetidae</taxon>
        <taxon>Sordariales</taxon>
        <taxon>Lasiosphaeriaceae</taxon>
        <taxon>Cercophora</taxon>
    </lineage>
</organism>
<evidence type="ECO:0008006" key="5">
    <source>
        <dbReference type="Google" id="ProtNLM"/>
    </source>
</evidence>
<dbReference type="Gene3D" id="2.120.10.70">
    <property type="entry name" value="Fucose-specific lectin"/>
    <property type="match status" value="1"/>
</dbReference>
<reference evidence="3" key="1">
    <citation type="submission" date="2023-06" db="EMBL/GenBank/DDBJ databases">
        <title>Genome-scale phylogeny and comparative genomics of the fungal order Sordariales.</title>
        <authorList>
            <consortium name="Lawrence Berkeley National Laboratory"/>
            <person name="Hensen N."/>
            <person name="Bonometti L."/>
            <person name="Westerberg I."/>
            <person name="Brannstrom I.O."/>
            <person name="Guillou S."/>
            <person name="Cros-Aarteil S."/>
            <person name="Calhoun S."/>
            <person name="Haridas S."/>
            <person name="Kuo A."/>
            <person name="Mondo S."/>
            <person name="Pangilinan J."/>
            <person name="Riley R."/>
            <person name="Labutti K."/>
            <person name="Andreopoulos B."/>
            <person name="Lipzen A."/>
            <person name="Chen C."/>
            <person name="Yanf M."/>
            <person name="Daum C."/>
            <person name="Ng V."/>
            <person name="Clum A."/>
            <person name="Steindorff A."/>
            <person name="Ohm R."/>
            <person name="Martin F."/>
            <person name="Silar P."/>
            <person name="Natvig D."/>
            <person name="Lalanne C."/>
            <person name="Gautier V."/>
            <person name="Ament-Velasquez S.L."/>
            <person name="Kruys A."/>
            <person name="Hutchinson M.I."/>
            <person name="Powell A.J."/>
            <person name="Barry K."/>
            <person name="Miller A.N."/>
            <person name="Grigoriev I.V."/>
            <person name="Debuchy R."/>
            <person name="Gladieux P."/>
            <person name="Thoren M.H."/>
            <person name="Johannesson H."/>
        </authorList>
    </citation>
    <scope>NUCLEOTIDE SEQUENCE</scope>
    <source>
        <strain evidence="3">SMH2532-1</strain>
    </source>
</reference>
<comment type="caution">
    <text evidence="3">The sequence shown here is derived from an EMBL/GenBank/DDBJ whole genome shotgun (WGS) entry which is preliminary data.</text>
</comment>
<accession>A0AA39Y0T3</accession>
<dbReference type="EMBL" id="JAULSV010000005">
    <property type="protein sequence ID" value="KAK0643803.1"/>
    <property type="molecule type" value="Genomic_DNA"/>
</dbReference>
<gene>
    <name evidence="3" type="ORF">B0T16DRAFT_447655</name>
</gene>
<keyword evidence="2" id="KW-0472">Membrane</keyword>
<proteinExistence type="predicted"/>
<sequence>MARCSHQEYVVSAGRVFSSSLGGIVIIILAAVGAGIGIHFASRKSSSSNGLDSANSTLPSNSSAPTSSAVLLQDVSLTSLHWVEGDGTNQYRVYYQPPNQTSILESSWNSNTQAWTVNTIANGSVQTIRPNTPLAASAGFPNTEPKFALVTDVYFLQSTGTMVEWQNPIHGRTGVWRPENASGLFAAPNSALFAYWHQDLQAKNQTLLALFQDSPTTRAAAWCFQEREFPQPWKSTPHRALSIHPDGSSLAAAPAGDGRDLRIYLAGADDFMKQHAYNIESDVLGPAVNTPFALPPGTPLAVVTEDNRNFYAGNTRPGCTRPEISNAFLTHLILFATPDRRSLTLASWNCSRLCWQYFDMTFLALYLSQISANRPS</sequence>
<evidence type="ECO:0000256" key="1">
    <source>
        <dbReference type="SAM" id="MobiDB-lite"/>
    </source>
</evidence>
<protein>
    <recommendedName>
        <fullName evidence="5">Fucose-specific lectin</fullName>
    </recommendedName>
</protein>
<feature type="transmembrane region" description="Helical" evidence="2">
    <location>
        <begin position="20"/>
        <end position="41"/>
    </location>
</feature>
<evidence type="ECO:0000256" key="2">
    <source>
        <dbReference type="SAM" id="Phobius"/>
    </source>
</evidence>
<dbReference type="SUPFAM" id="SSF89372">
    <property type="entry name" value="Fucose-specific lectin"/>
    <property type="match status" value="1"/>
</dbReference>
<evidence type="ECO:0000313" key="4">
    <source>
        <dbReference type="Proteomes" id="UP001174936"/>
    </source>
</evidence>
<evidence type="ECO:0000313" key="3">
    <source>
        <dbReference type="EMBL" id="KAK0643803.1"/>
    </source>
</evidence>
<name>A0AA39Y0T3_9PEZI</name>
<feature type="region of interest" description="Disordered" evidence="1">
    <location>
        <begin position="44"/>
        <end position="64"/>
    </location>
</feature>